<dbReference type="RefSeq" id="WP_211938161.1">
    <property type="nucleotide sequence ID" value="NZ_CP073078.1"/>
</dbReference>
<dbReference type="EMBL" id="CP073078">
    <property type="protein sequence ID" value="QUD88110.1"/>
    <property type="molecule type" value="Genomic_DNA"/>
</dbReference>
<dbReference type="Gene3D" id="3.40.30.10">
    <property type="entry name" value="Glutaredoxin"/>
    <property type="match status" value="1"/>
</dbReference>
<dbReference type="InterPro" id="IPR051924">
    <property type="entry name" value="GST_Kappa/NadH"/>
</dbReference>
<comment type="catalytic activity">
    <reaction evidence="1">
        <text>2-hydroxychromene-2-carboxylate = (3E)-4-(2-hydroxyphenyl)-2-oxobut-3-enoate</text>
        <dbReference type="Rhea" id="RHEA:27401"/>
        <dbReference type="ChEBI" id="CHEBI:59350"/>
        <dbReference type="ChEBI" id="CHEBI:59353"/>
        <dbReference type="EC" id="5.99.1.4"/>
    </reaction>
</comment>
<dbReference type="Proteomes" id="UP000676409">
    <property type="component" value="Chromosome"/>
</dbReference>
<accession>A0A975IUU2</accession>
<name>A0A975IUU2_9CAUL</name>
<dbReference type="SUPFAM" id="SSF52833">
    <property type="entry name" value="Thioredoxin-like"/>
    <property type="match status" value="1"/>
</dbReference>
<dbReference type="InterPro" id="IPR036249">
    <property type="entry name" value="Thioredoxin-like_sf"/>
</dbReference>
<reference evidence="4" key="1">
    <citation type="submission" date="2021-04" db="EMBL/GenBank/DDBJ databases">
        <title>The complete genome sequence of Caulobacter sp. S6.</title>
        <authorList>
            <person name="Tang Y."/>
            <person name="Ouyang W."/>
            <person name="Liu Q."/>
            <person name="Huang B."/>
            <person name="Guo Z."/>
            <person name="Lei P."/>
        </authorList>
    </citation>
    <scope>NUCLEOTIDE SEQUENCE</scope>
    <source>
        <strain evidence="4">S6</strain>
    </source>
</reference>
<dbReference type="EC" id="5.99.1.4" evidence="1"/>
<dbReference type="PANTHER" id="PTHR42943:SF2">
    <property type="entry name" value="GLUTATHIONE S-TRANSFERASE KAPPA 1"/>
    <property type="match status" value="1"/>
</dbReference>
<dbReference type="GO" id="GO:0018845">
    <property type="term" value="F:2-hydroxychromene-2-carboxylate isomerase activity"/>
    <property type="evidence" value="ECO:0007669"/>
    <property type="project" value="UniProtKB-UniRule"/>
</dbReference>
<proteinExistence type="inferred from homology"/>
<protein>
    <recommendedName>
        <fullName evidence="1">2-hydroxychromene-2-carboxylate isomerase</fullName>
        <ecNumber evidence="1">5.99.1.4</ecNumber>
    </recommendedName>
</protein>
<feature type="domain" description="DSBA-like thioredoxin" evidence="3">
    <location>
        <begin position="4"/>
        <end position="206"/>
    </location>
</feature>
<dbReference type="AlphaFoldDB" id="A0A975IUU2"/>
<dbReference type="InterPro" id="IPR001853">
    <property type="entry name" value="DSBA-like_thioredoxin_dom"/>
</dbReference>
<keyword evidence="5" id="KW-1185">Reference proteome</keyword>
<evidence type="ECO:0000313" key="5">
    <source>
        <dbReference type="Proteomes" id="UP000676409"/>
    </source>
</evidence>
<dbReference type="Pfam" id="PF01323">
    <property type="entry name" value="DSBA"/>
    <property type="match status" value="1"/>
</dbReference>
<gene>
    <name evidence="4" type="ORF">KCG34_24285</name>
</gene>
<dbReference type="PIRSF" id="PIRSF006386">
    <property type="entry name" value="HCCAis_GSTk"/>
    <property type="match status" value="1"/>
</dbReference>
<comment type="similarity">
    <text evidence="1">Belongs to the GST superfamily. NadH family.</text>
</comment>
<evidence type="ECO:0000256" key="2">
    <source>
        <dbReference type="PIRSR" id="PIRSR006386-1"/>
    </source>
</evidence>
<keyword evidence="1" id="KW-0413">Isomerase</keyword>
<organism evidence="4 5">
    <name type="scientific">Phenylobacterium montanum</name>
    <dbReference type="NCBI Taxonomy" id="2823693"/>
    <lineage>
        <taxon>Bacteria</taxon>
        <taxon>Pseudomonadati</taxon>
        <taxon>Pseudomonadota</taxon>
        <taxon>Alphaproteobacteria</taxon>
        <taxon>Caulobacterales</taxon>
        <taxon>Caulobacteraceae</taxon>
        <taxon>Phenylobacterium</taxon>
    </lineage>
</organism>
<evidence type="ECO:0000256" key="1">
    <source>
        <dbReference type="PIRNR" id="PIRNR006386"/>
    </source>
</evidence>
<sequence length="214" mass="24093">MTAVVDLFWSFRSPYSYLAAPGALQLGADYDVKVRFRPVLPLAVRQPSFFDPENLKRARYIMIDWGRRAEMLGMPHAWPQPDPIALEPGTVKAAEHQPYIYRLTYLGAEAERRGHGVAFAKEVSALTFGGVVDWHLGDHLARAAERAGLNLAEMDAAIADEATYRAIIEENQVSLTASGHWGVPTFVLDGEPFFGQDRLDTLRWRLDQRGLRRE</sequence>
<dbReference type="GO" id="GO:0016491">
    <property type="term" value="F:oxidoreductase activity"/>
    <property type="evidence" value="ECO:0007669"/>
    <property type="project" value="InterPro"/>
</dbReference>
<dbReference type="InterPro" id="IPR014440">
    <property type="entry name" value="HCCAis_GSTk"/>
</dbReference>
<dbReference type="PANTHER" id="PTHR42943">
    <property type="entry name" value="GLUTATHIONE S-TRANSFERASE KAPPA"/>
    <property type="match status" value="1"/>
</dbReference>
<dbReference type="KEGG" id="caul:KCG34_24285"/>
<feature type="active site" description="Nucleophile" evidence="2">
    <location>
        <position position="13"/>
    </location>
</feature>
<evidence type="ECO:0000313" key="4">
    <source>
        <dbReference type="EMBL" id="QUD88110.1"/>
    </source>
</evidence>
<evidence type="ECO:0000259" key="3">
    <source>
        <dbReference type="Pfam" id="PF01323"/>
    </source>
</evidence>